<feature type="non-terminal residue" evidence="3">
    <location>
        <position position="57"/>
    </location>
</feature>
<dbReference type="AlphaFoldDB" id="A0AAE1NF76"/>
<evidence type="ECO:0008006" key="5">
    <source>
        <dbReference type="Google" id="ProtNLM"/>
    </source>
</evidence>
<protein>
    <recommendedName>
        <fullName evidence="5">Agouti signaling protein</fullName>
    </recommendedName>
</protein>
<organism evidence="3 4">
    <name type="scientific">Petrolisthes manimaculis</name>
    <dbReference type="NCBI Taxonomy" id="1843537"/>
    <lineage>
        <taxon>Eukaryota</taxon>
        <taxon>Metazoa</taxon>
        <taxon>Ecdysozoa</taxon>
        <taxon>Arthropoda</taxon>
        <taxon>Crustacea</taxon>
        <taxon>Multicrustacea</taxon>
        <taxon>Malacostraca</taxon>
        <taxon>Eumalacostraca</taxon>
        <taxon>Eucarida</taxon>
        <taxon>Decapoda</taxon>
        <taxon>Pleocyemata</taxon>
        <taxon>Anomura</taxon>
        <taxon>Galatheoidea</taxon>
        <taxon>Porcellanidae</taxon>
        <taxon>Petrolisthes</taxon>
    </lineage>
</organism>
<comment type="caution">
    <text evidence="3">The sequence shown here is derived from an EMBL/GenBank/DDBJ whole genome shotgun (WGS) entry which is preliminary data.</text>
</comment>
<name>A0AAE1NF76_9EUCA</name>
<keyword evidence="2" id="KW-0732">Signal</keyword>
<keyword evidence="4" id="KW-1185">Reference proteome</keyword>
<feature type="chain" id="PRO_5042016466" description="Agouti signaling protein" evidence="2">
    <location>
        <begin position="22"/>
        <end position="57"/>
    </location>
</feature>
<accession>A0AAE1NF76</accession>
<gene>
    <name evidence="3" type="ORF">Pmani_038941</name>
</gene>
<sequence length="57" mass="6031">MSSASFLLLATLVLSLALSHAHPASDAHKRPLNTAAAPAHEDARIKKRSPNQATTDE</sequence>
<proteinExistence type="predicted"/>
<reference evidence="3" key="1">
    <citation type="submission" date="2023-11" db="EMBL/GenBank/DDBJ databases">
        <title>Genome assemblies of two species of porcelain crab, Petrolisthes cinctipes and Petrolisthes manimaculis (Anomura: Porcellanidae).</title>
        <authorList>
            <person name="Angst P."/>
        </authorList>
    </citation>
    <scope>NUCLEOTIDE SEQUENCE</scope>
    <source>
        <strain evidence="3">PB745_02</strain>
        <tissue evidence="3">Gill</tissue>
    </source>
</reference>
<evidence type="ECO:0000313" key="4">
    <source>
        <dbReference type="Proteomes" id="UP001292094"/>
    </source>
</evidence>
<dbReference type="EMBL" id="JAWZYT010006532">
    <property type="protein sequence ID" value="KAK4288007.1"/>
    <property type="molecule type" value="Genomic_DNA"/>
</dbReference>
<evidence type="ECO:0000256" key="1">
    <source>
        <dbReference type="SAM" id="MobiDB-lite"/>
    </source>
</evidence>
<feature type="signal peptide" evidence="2">
    <location>
        <begin position="1"/>
        <end position="21"/>
    </location>
</feature>
<dbReference type="Proteomes" id="UP001292094">
    <property type="component" value="Unassembled WGS sequence"/>
</dbReference>
<evidence type="ECO:0000313" key="3">
    <source>
        <dbReference type="EMBL" id="KAK4288007.1"/>
    </source>
</evidence>
<evidence type="ECO:0000256" key="2">
    <source>
        <dbReference type="SAM" id="SignalP"/>
    </source>
</evidence>
<feature type="region of interest" description="Disordered" evidence="1">
    <location>
        <begin position="23"/>
        <end position="57"/>
    </location>
</feature>